<evidence type="ECO:0000313" key="10">
    <source>
        <dbReference type="Proteomes" id="UP000186817"/>
    </source>
</evidence>
<keyword evidence="4" id="KW-1133">Transmembrane helix</keyword>
<proteinExistence type="predicted"/>
<dbReference type="Gene3D" id="1.10.287.70">
    <property type="match status" value="1"/>
</dbReference>
<dbReference type="SUPFAM" id="SSF81324">
    <property type="entry name" value="Voltage-gated potassium channels"/>
    <property type="match status" value="1"/>
</dbReference>
<evidence type="ECO:0000256" key="4">
    <source>
        <dbReference type="ARBA" id="ARBA00022989"/>
    </source>
</evidence>
<dbReference type="Gene3D" id="3.10.20.90">
    <property type="entry name" value="Phosphatidylinositol 3-kinase Catalytic Subunit, Chain A, domain 1"/>
    <property type="match status" value="1"/>
</dbReference>
<keyword evidence="10" id="KW-1185">Reference proteome</keyword>
<reference evidence="9 10" key="1">
    <citation type="submission" date="2016-02" db="EMBL/GenBank/DDBJ databases">
        <title>Genome analysis of coral dinoflagellate symbionts highlights evolutionary adaptations to a symbiotic lifestyle.</title>
        <authorList>
            <person name="Aranda M."/>
            <person name="Li Y."/>
            <person name="Liew Y.J."/>
            <person name="Baumgarten S."/>
            <person name="Simakov O."/>
            <person name="Wilson M."/>
            <person name="Piel J."/>
            <person name="Ashoor H."/>
            <person name="Bougouffa S."/>
            <person name="Bajic V.B."/>
            <person name="Ryu T."/>
            <person name="Ravasi T."/>
            <person name="Bayer T."/>
            <person name="Micklem G."/>
            <person name="Kim H."/>
            <person name="Bhak J."/>
            <person name="Lajeunesse T.C."/>
            <person name="Voolstra C.R."/>
        </authorList>
    </citation>
    <scope>NUCLEOTIDE SEQUENCE [LARGE SCALE GENOMIC DNA]</scope>
    <source>
        <strain evidence="9 10">CCMP2467</strain>
    </source>
</reference>
<protein>
    <submittedName>
        <fullName evidence="9">Potassium channel AKT2</fullName>
    </submittedName>
</protein>
<dbReference type="Proteomes" id="UP000186817">
    <property type="component" value="Unassembled WGS sequence"/>
</dbReference>
<dbReference type="InterPro" id="IPR000595">
    <property type="entry name" value="cNMP-bd_dom"/>
</dbReference>
<dbReference type="Pfam" id="PF11976">
    <property type="entry name" value="Rad60-SLD"/>
    <property type="match status" value="1"/>
</dbReference>
<evidence type="ECO:0000256" key="1">
    <source>
        <dbReference type="ARBA" id="ARBA00004141"/>
    </source>
</evidence>
<keyword evidence="5" id="KW-0406">Ion transport</keyword>
<evidence type="ECO:0000256" key="3">
    <source>
        <dbReference type="ARBA" id="ARBA00022692"/>
    </source>
</evidence>
<dbReference type="OrthoDB" id="442921at2759"/>
<keyword evidence="9" id="KW-0407">Ion channel</keyword>
<keyword evidence="3" id="KW-0812">Transmembrane</keyword>
<keyword evidence="6" id="KW-0472">Membrane</keyword>
<dbReference type="PANTHER" id="PTHR47823:SF9">
    <property type="entry name" value="CHROMOSOME UNDETERMINED SCAFFOLD_10, WHOLE GENOME SHOTGUN SEQUENCE"/>
    <property type="match status" value="1"/>
</dbReference>
<organism evidence="9 10">
    <name type="scientific">Symbiodinium microadriaticum</name>
    <name type="common">Dinoflagellate</name>
    <name type="synonym">Zooxanthella microadriatica</name>
    <dbReference type="NCBI Taxonomy" id="2951"/>
    <lineage>
        <taxon>Eukaryota</taxon>
        <taxon>Sar</taxon>
        <taxon>Alveolata</taxon>
        <taxon>Dinophyceae</taxon>
        <taxon>Suessiales</taxon>
        <taxon>Symbiodiniaceae</taxon>
        <taxon>Symbiodinium</taxon>
    </lineage>
</organism>
<dbReference type="SUPFAM" id="SSF52047">
    <property type="entry name" value="RNI-like"/>
    <property type="match status" value="1"/>
</dbReference>
<dbReference type="InterPro" id="IPR032675">
    <property type="entry name" value="LRR_dom_sf"/>
</dbReference>
<dbReference type="PANTHER" id="PTHR47823">
    <property type="entry name" value="ION_TRANS DOMAIN-CONTAINING PROTEIN"/>
    <property type="match status" value="1"/>
</dbReference>
<name>A0A1Q9C3R7_SYMMI</name>
<evidence type="ECO:0000256" key="5">
    <source>
        <dbReference type="ARBA" id="ARBA00023065"/>
    </source>
</evidence>
<dbReference type="InterPro" id="IPR022617">
    <property type="entry name" value="Rad60/SUMO-like_dom"/>
</dbReference>
<evidence type="ECO:0000256" key="6">
    <source>
        <dbReference type="ARBA" id="ARBA00023136"/>
    </source>
</evidence>
<dbReference type="SUPFAM" id="SSF54236">
    <property type="entry name" value="Ubiquitin-like"/>
    <property type="match status" value="1"/>
</dbReference>
<gene>
    <name evidence="9" type="ORF">AK812_SmicGene42368</name>
</gene>
<dbReference type="InterPro" id="IPR018490">
    <property type="entry name" value="cNMP-bd_dom_sf"/>
</dbReference>
<feature type="domain" description="Cyclic nucleotide-binding" evidence="8">
    <location>
        <begin position="1369"/>
        <end position="1446"/>
    </location>
</feature>
<dbReference type="InterPro" id="IPR014710">
    <property type="entry name" value="RmlC-like_jellyroll"/>
</dbReference>
<evidence type="ECO:0000256" key="7">
    <source>
        <dbReference type="SAM" id="MobiDB-lite"/>
    </source>
</evidence>
<dbReference type="PROSITE" id="PS50042">
    <property type="entry name" value="CNMP_BINDING_3"/>
    <property type="match status" value="1"/>
</dbReference>
<feature type="region of interest" description="Disordered" evidence="7">
    <location>
        <begin position="852"/>
        <end position="886"/>
    </location>
</feature>
<dbReference type="InterPro" id="IPR029071">
    <property type="entry name" value="Ubiquitin-like_domsf"/>
</dbReference>
<dbReference type="Gene3D" id="3.80.10.10">
    <property type="entry name" value="Ribonuclease Inhibitor"/>
    <property type="match status" value="1"/>
</dbReference>
<feature type="compositionally biased region" description="Basic and acidic residues" evidence="7">
    <location>
        <begin position="852"/>
        <end position="877"/>
    </location>
</feature>
<dbReference type="InterPro" id="IPR005821">
    <property type="entry name" value="Ion_trans_dom"/>
</dbReference>
<dbReference type="GO" id="GO:0005216">
    <property type="term" value="F:monoatomic ion channel activity"/>
    <property type="evidence" value="ECO:0007669"/>
    <property type="project" value="InterPro"/>
</dbReference>
<dbReference type="SUPFAM" id="SSF51206">
    <property type="entry name" value="cAMP-binding domain-like"/>
    <property type="match status" value="1"/>
</dbReference>
<dbReference type="GO" id="GO:0016020">
    <property type="term" value="C:membrane"/>
    <property type="evidence" value="ECO:0007669"/>
    <property type="project" value="UniProtKB-SubCell"/>
</dbReference>
<evidence type="ECO:0000313" key="9">
    <source>
        <dbReference type="EMBL" id="OLP77562.1"/>
    </source>
</evidence>
<comment type="subcellular location">
    <subcellularLocation>
        <location evidence="1">Membrane</location>
        <topology evidence="1">Multi-pass membrane protein</topology>
    </subcellularLocation>
</comment>
<comment type="caution">
    <text evidence="9">The sequence shown here is derived from an EMBL/GenBank/DDBJ whole genome shotgun (WGS) entry which is preliminary data.</text>
</comment>
<keyword evidence="2" id="KW-0813">Transport</keyword>
<evidence type="ECO:0000256" key="2">
    <source>
        <dbReference type="ARBA" id="ARBA00022448"/>
    </source>
</evidence>
<accession>A0A1Q9C3R7</accession>
<dbReference type="EMBL" id="LSRX01001744">
    <property type="protein sequence ID" value="OLP77562.1"/>
    <property type="molecule type" value="Genomic_DNA"/>
</dbReference>
<dbReference type="Gene3D" id="2.60.120.10">
    <property type="entry name" value="Jelly Rolls"/>
    <property type="match status" value="1"/>
</dbReference>
<sequence>MASEFLTRLTAAQLPVEILALTLEFSASLDATCAVAALEAIAQHPDRENVRRDMRFARLVFDLDGLARRRAFRARLVPRALAAVRKLGLRQPALVGALCVNITNRIEELPVSVLPQLLSDLAGCSVGPLTALEALTTALSQSLHTYDSSAVGEVAEALSTLRFRSERCLAALFDVTSDLGKFQAEALTKILWCLDTFGKRTQVEELAGRAFGRLSDLEDTGRSQLIDCIGILGPLQTRGDFDQQTLQPLAASLARLASGAAVGRSFDVRVPHLGPRHTARALRAMGVQVSTFQTHSLPKWVAAARSLVAEVFGEEGPLPMLPISKERSRIPVVEKEAYAQSIQRFGVDNFGKIGGRCLMNQLGIGRAEEAWLHEVKHFLRAWSEDVTLAIKLTELNTSWQADMLRCLTAQRSAVLREVSDAALGAVSRRCSNLESIDVSGCKKISAAAMVDTVRRCPSLKTLIAVGCLGLASRVDSVRGWDAIRKAKPGLEVINHTRDLTICALYEGSELWFTLAQHRTLDRLMDVWCARKELLPWMVQFVFEGRPIARSDTCASLSLEEGDQLEVLWLQATSQTVRLDTHETLAPLRPRRRRILKTQWVMTHCKRRGRRMGGVFGFSMEKWCVGTVSSDWKAQTAHRRIYAFAEFSFASTFLPGKSLLEGTLFQLNGLHADPEFTFRPWLCAVQLPISKWVDRSLCAEFQLLGEVCELLHRSGMDLTCPELRYSVHGDLNMYLSEPSCVSCVGSEGHPESLIARRWPPCGVSERRLCGGLLAMGIDMDGMTFSEFTGHRLQHVCDTTSRKLEAILREQLQKATFDLKEAHRLHCKTLQQTLTHAGGELDSLRVDHFRIDGDEVPRSQPRRRIDDPDWRAEDWKAESEDGGPDEELDFSKLRIKSPSLDSPTGSGSLQHFTSRVTFDGVGVDDLSPLSPSSGAGMPRQTSEVTLHKVWTPEDAMMTRAASKRLHFEDRKPANRSRSRVRSGQEILDEGCSHYVVLRPNGFFCIFWDIVCTVAIAHDTVMIPLLSAFPINQAGVPEILEAVSGCVWMTDILISFLRGFIDTQRGLVEMRLRYIAYRYVSTWFLPDVSMALVDGLSLFLVEMRDVEALTLLRLFRNLRLVRLLKMTDRFRLFKDVIISLGYGSEWTSVYMETGVGVLKHLAFIALLCHFTGCAWHAIGGLPGMTTWVIAHKSWREQEISVFEHDWLYMYMTSVHWSLTQFTPAAMDVVAVNALERIFSVVVTLAGLIVFSFFLGSINQNLARLRSLHAQERLQNRLVRGYVSERHISVELGAEILAWIKQRRRGKANSKTVFGDIKALENLPTNLLTELQQEVGMPVLESHAMLKHLAGLGYQDAVRLCTKALKEVSTVFGEELFYSGAIGDKMFFVRSGRLNYMWDLKPKEIEDVLPQGRVGEATLWLQLEYSGRLACADHSAHLFFLDATAFRKVLAKSENMEVLTVYARLFSKLFLEQKDMGLASDLFGDDSHVAKLMRRLRTLQVGASILITADASIITAKPIFLAWKAVAQAKHQRSKGLCWPFLNRDTECRKEKEGAMKQFQTLLPGANLFVECGSVIEPLTARRQPSSRAG</sequence>
<dbReference type="CDD" id="cd01763">
    <property type="entry name" value="Ubl_SUMO_like"/>
    <property type="match status" value="1"/>
</dbReference>
<dbReference type="Pfam" id="PF00520">
    <property type="entry name" value="Ion_trans"/>
    <property type="match status" value="1"/>
</dbReference>
<evidence type="ECO:0000259" key="8">
    <source>
        <dbReference type="PROSITE" id="PS50042"/>
    </source>
</evidence>